<evidence type="ECO:0000256" key="3">
    <source>
        <dbReference type="ARBA" id="ARBA00022821"/>
    </source>
</evidence>
<accession>B9GZL6</accession>
<organism evidence="6 7">
    <name type="scientific">Populus trichocarpa</name>
    <name type="common">Western balsam poplar</name>
    <name type="synonym">Populus balsamifera subsp. trichocarpa</name>
    <dbReference type="NCBI Taxonomy" id="3694"/>
    <lineage>
        <taxon>Eukaryota</taxon>
        <taxon>Viridiplantae</taxon>
        <taxon>Streptophyta</taxon>
        <taxon>Embryophyta</taxon>
        <taxon>Tracheophyta</taxon>
        <taxon>Spermatophyta</taxon>
        <taxon>Magnoliopsida</taxon>
        <taxon>eudicotyledons</taxon>
        <taxon>Gunneridae</taxon>
        <taxon>Pentapetalae</taxon>
        <taxon>rosids</taxon>
        <taxon>fabids</taxon>
        <taxon>Malpighiales</taxon>
        <taxon>Salicaceae</taxon>
        <taxon>Saliceae</taxon>
        <taxon>Populus</taxon>
    </lineage>
</organism>
<dbReference type="InterPro" id="IPR038005">
    <property type="entry name" value="RX-like_CC"/>
</dbReference>
<gene>
    <name evidence="6" type="ORF">POPTR_003G099200</name>
</gene>
<evidence type="ECO:0000313" key="7">
    <source>
        <dbReference type="Proteomes" id="UP000006729"/>
    </source>
</evidence>
<keyword evidence="2" id="KW-0547">Nucleotide-binding</keyword>
<evidence type="ECO:0000313" key="6">
    <source>
        <dbReference type="EMBL" id="PNT44711.1"/>
    </source>
</evidence>
<dbReference type="PANTHER" id="PTHR19338">
    <property type="entry name" value="TRANSLOCASE OF INNER MITOCHONDRIAL MEMBRANE 13 HOMOLOG"/>
    <property type="match status" value="1"/>
</dbReference>
<dbReference type="Pfam" id="PF00931">
    <property type="entry name" value="NB-ARC"/>
    <property type="match status" value="1"/>
</dbReference>
<keyword evidence="1" id="KW-0677">Repeat</keyword>
<evidence type="ECO:0000259" key="5">
    <source>
        <dbReference type="Pfam" id="PF18052"/>
    </source>
</evidence>
<dbReference type="PANTHER" id="PTHR19338:SF0">
    <property type="entry name" value="MITOCHONDRIAL IMPORT INNER MEMBRANE TRANSLOCASE SUBUNIT TIM13"/>
    <property type="match status" value="1"/>
</dbReference>
<evidence type="ECO:0008006" key="8">
    <source>
        <dbReference type="Google" id="ProtNLM"/>
    </source>
</evidence>
<feature type="domain" description="Disease resistance N-terminal" evidence="5">
    <location>
        <begin position="5"/>
        <end position="82"/>
    </location>
</feature>
<dbReference type="EMBL" id="CM009292">
    <property type="protein sequence ID" value="PNT44711.1"/>
    <property type="molecule type" value="Genomic_DNA"/>
</dbReference>
<feature type="domain" description="NB-ARC" evidence="4">
    <location>
        <begin position="168"/>
        <end position="207"/>
    </location>
</feature>
<name>B9GZL6_POPTR</name>
<evidence type="ECO:0000256" key="1">
    <source>
        <dbReference type="ARBA" id="ARBA00022737"/>
    </source>
</evidence>
<dbReference type="InterPro" id="IPR027417">
    <property type="entry name" value="P-loop_NTPase"/>
</dbReference>
<evidence type="ECO:0000256" key="2">
    <source>
        <dbReference type="ARBA" id="ARBA00022741"/>
    </source>
</evidence>
<dbReference type="InterPro" id="IPR002182">
    <property type="entry name" value="NB-ARC"/>
</dbReference>
<dbReference type="SUPFAM" id="SSF52540">
    <property type="entry name" value="P-loop containing nucleoside triphosphate hydrolases"/>
    <property type="match status" value="1"/>
</dbReference>
<dbReference type="AlphaFoldDB" id="B9GZL6"/>
<dbReference type="GO" id="GO:0043531">
    <property type="term" value="F:ADP binding"/>
    <property type="evidence" value="ECO:0007669"/>
    <property type="project" value="InterPro"/>
</dbReference>
<evidence type="ECO:0000259" key="4">
    <source>
        <dbReference type="Pfam" id="PF00931"/>
    </source>
</evidence>
<dbReference type="CDD" id="cd14798">
    <property type="entry name" value="RX-CC_like"/>
    <property type="match status" value="1"/>
</dbReference>
<sequence length="209" mass="23185">MSEGIVTFLLTKLGDFLLERGKQLETVKNEAEHVSDELAFNMKAFLRLADAMEESDSALKLLVKKVRDVAYDTEDALDELIRLCLANDNGHGVISCFRKIVSLLRMLELGVELLQKFKASNPESSVYQSHIGDTAIKITKWFMVQVPTASTTMECQRDALLLEEAVQKAKSRAIERLLGTKSGREVVSVVGMGGSGNTTLVKRVYEDKS</sequence>
<proteinExistence type="predicted"/>
<dbReference type="HOGENOM" id="CLU_000837_29_2_1"/>
<protein>
    <recommendedName>
        <fullName evidence="8">Rx N-terminal domain-containing protein</fullName>
    </recommendedName>
</protein>
<reference evidence="6 7" key="1">
    <citation type="journal article" date="2006" name="Science">
        <title>The genome of black cottonwood, Populus trichocarpa (Torr. &amp; Gray).</title>
        <authorList>
            <person name="Tuskan G.A."/>
            <person name="Difazio S."/>
            <person name="Jansson S."/>
            <person name="Bohlmann J."/>
            <person name="Grigoriev I."/>
            <person name="Hellsten U."/>
            <person name="Putnam N."/>
            <person name="Ralph S."/>
            <person name="Rombauts S."/>
            <person name="Salamov A."/>
            <person name="Schein J."/>
            <person name="Sterck L."/>
            <person name="Aerts A."/>
            <person name="Bhalerao R.R."/>
            <person name="Bhalerao R.P."/>
            <person name="Blaudez D."/>
            <person name="Boerjan W."/>
            <person name="Brun A."/>
            <person name="Brunner A."/>
            <person name="Busov V."/>
            <person name="Campbell M."/>
            <person name="Carlson J."/>
            <person name="Chalot M."/>
            <person name="Chapman J."/>
            <person name="Chen G.L."/>
            <person name="Cooper D."/>
            <person name="Coutinho P.M."/>
            <person name="Couturier J."/>
            <person name="Covert S."/>
            <person name="Cronk Q."/>
            <person name="Cunningham R."/>
            <person name="Davis J."/>
            <person name="Degroeve S."/>
            <person name="Dejardin A."/>
            <person name="Depamphilis C."/>
            <person name="Detter J."/>
            <person name="Dirks B."/>
            <person name="Dubchak I."/>
            <person name="Duplessis S."/>
            <person name="Ehlting J."/>
            <person name="Ellis B."/>
            <person name="Gendler K."/>
            <person name="Goodstein D."/>
            <person name="Gribskov M."/>
            <person name="Grimwood J."/>
            <person name="Groover A."/>
            <person name="Gunter L."/>
            <person name="Hamberger B."/>
            <person name="Heinze B."/>
            <person name="Helariutta Y."/>
            <person name="Henrissat B."/>
            <person name="Holligan D."/>
            <person name="Holt R."/>
            <person name="Huang W."/>
            <person name="Islam-Faridi N."/>
            <person name="Jones S."/>
            <person name="Jones-Rhoades M."/>
            <person name="Jorgensen R."/>
            <person name="Joshi C."/>
            <person name="Kangasjarvi J."/>
            <person name="Karlsson J."/>
            <person name="Kelleher C."/>
            <person name="Kirkpatrick R."/>
            <person name="Kirst M."/>
            <person name="Kohler A."/>
            <person name="Kalluri U."/>
            <person name="Larimer F."/>
            <person name="Leebens-Mack J."/>
            <person name="Leple J.C."/>
            <person name="Locascio P."/>
            <person name="Lou Y."/>
            <person name="Lucas S."/>
            <person name="Martin F."/>
            <person name="Montanini B."/>
            <person name="Napoli C."/>
            <person name="Nelson D.R."/>
            <person name="Nelson C."/>
            <person name="Nieminen K."/>
            <person name="Nilsson O."/>
            <person name="Pereda V."/>
            <person name="Peter G."/>
            <person name="Philippe R."/>
            <person name="Pilate G."/>
            <person name="Poliakov A."/>
            <person name="Razumovskaya J."/>
            <person name="Richardson P."/>
            <person name="Rinaldi C."/>
            <person name="Ritland K."/>
            <person name="Rouze P."/>
            <person name="Ryaboy D."/>
            <person name="Schmutz J."/>
            <person name="Schrader J."/>
            <person name="Segerman B."/>
            <person name="Shin H."/>
            <person name="Siddiqui A."/>
            <person name="Sterky F."/>
            <person name="Terry A."/>
            <person name="Tsai C.J."/>
            <person name="Uberbacher E."/>
            <person name="Unneberg P."/>
            <person name="Vahala J."/>
            <person name="Wall K."/>
            <person name="Wessler S."/>
            <person name="Yang G."/>
            <person name="Yin T."/>
            <person name="Douglas C."/>
            <person name="Marra M."/>
            <person name="Sandberg G."/>
            <person name="Van de Peer Y."/>
            <person name="Rokhsar D."/>
        </authorList>
    </citation>
    <scope>NUCLEOTIDE SEQUENCE [LARGE SCALE GENOMIC DNA]</scope>
    <source>
        <strain evidence="7">cv. Nisqually</strain>
    </source>
</reference>
<dbReference type="STRING" id="3694.B9GZL6"/>
<dbReference type="Pfam" id="PF18052">
    <property type="entry name" value="Rx_N"/>
    <property type="match status" value="1"/>
</dbReference>
<dbReference type="InParanoid" id="B9GZL6"/>
<dbReference type="Gramene" id="Potri.003G099200.1.v4.1">
    <property type="protein sequence ID" value="Potri.003G099200.1.v4.1"/>
    <property type="gene ID" value="Potri.003G099200.v4.1"/>
</dbReference>
<keyword evidence="3" id="KW-0611">Plant defense</keyword>
<dbReference type="InterPro" id="IPR041118">
    <property type="entry name" value="Rx_N"/>
</dbReference>
<dbReference type="Proteomes" id="UP000006729">
    <property type="component" value="Chromosome 3"/>
</dbReference>
<dbReference type="SMR" id="B9GZL6"/>
<dbReference type="GO" id="GO:0006952">
    <property type="term" value="P:defense response"/>
    <property type="evidence" value="ECO:0007669"/>
    <property type="project" value="UniProtKB-KW"/>
</dbReference>
<dbReference type="Gene3D" id="3.40.50.300">
    <property type="entry name" value="P-loop containing nucleotide triphosphate hydrolases"/>
    <property type="match status" value="1"/>
</dbReference>
<dbReference type="Gene3D" id="1.20.5.4130">
    <property type="match status" value="1"/>
</dbReference>
<keyword evidence="7" id="KW-1185">Reference proteome</keyword>